<dbReference type="SMART" id="SM00020">
    <property type="entry name" value="Tryp_SPc"/>
    <property type="match status" value="2"/>
</dbReference>
<dbReference type="FunFam" id="2.40.10.10:FF:000003">
    <property type="entry name" value="Transmembrane serine protease 3"/>
    <property type="match status" value="2"/>
</dbReference>
<dbReference type="PROSITE" id="PS00134">
    <property type="entry name" value="TRYPSIN_HIS"/>
    <property type="match status" value="2"/>
</dbReference>
<keyword evidence="7 12" id="KW-1133">Transmembrane helix</keyword>
<dbReference type="Pfam" id="PF00089">
    <property type="entry name" value="Trypsin"/>
    <property type="match status" value="2"/>
</dbReference>
<accession>A0A1S3MLT6</accession>
<evidence type="ECO:0000256" key="5">
    <source>
        <dbReference type="ARBA" id="ARBA00022825"/>
    </source>
</evidence>
<keyword evidence="4 11" id="KW-0378">Hydrolase</keyword>
<dbReference type="PROSITE" id="PS50240">
    <property type="entry name" value="TRYPSIN_DOM"/>
    <property type="match status" value="2"/>
</dbReference>
<dbReference type="CDD" id="cd00190">
    <property type="entry name" value="Tryp_SPc"/>
    <property type="match status" value="2"/>
</dbReference>
<evidence type="ECO:0000256" key="3">
    <source>
        <dbReference type="ARBA" id="ARBA00022692"/>
    </source>
</evidence>
<dbReference type="InterPro" id="IPR002172">
    <property type="entry name" value="LDrepeatLR_classA_rpt"/>
</dbReference>
<dbReference type="PRINTS" id="PR00722">
    <property type="entry name" value="CHYMOTRYPSIN"/>
</dbReference>
<dbReference type="InterPro" id="IPR001254">
    <property type="entry name" value="Trypsin_dom"/>
</dbReference>
<dbReference type="CTD" id="360200"/>
<dbReference type="OrthoDB" id="10012881at2759"/>
<feature type="domain" description="Peptidase S1" evidence="14">
    <location>
        <begin position="599"/>
        <end position="829"/>
    </location>
</feature>
<dbReference type="AlphaFoldDB" id="A0A1S3MLT6"/>
<dbReference type="SUPFAM" id="SSF82671">
    <property type="entry name" value="SEA domain"/>
    <property type="match status" value="1"/>
</dbReference>
<dbReference type="InterPro" id="IPR043504">
    <property type="entry name" value="Peptidase_S1_PA_chymotrypsin"/>
</dbReference>
<feature type="disulfide bond" evidence="10">
    <location>
        <begin position="526"/>
        <end position="541"/>
    </location>
</feature>
<dbReference type="PROSITE" id="PS00135">
    <property type="entry name" value="TRYPSIN_SER"/>
    <property type="match status" value="2"/>
</dbReference>
<evidence type="ECO:0000256" key="8">
    <source>
        <dbReference type="ARBA" id="ARBA00023136"/>
    </source>
</evidence>
<comment type="caution">
    <text evidence="10">Lacks conserved residue(s) required for the propagation of feature annotation.</text>
</comment>
<dbReference type="SUPFAM" id="SSF57424">
    <property type="entry name" value="LDL receptor-like module"/>
    <property type="match status" value="2"/>
</dbReference>
<dbReference type="Gene3D" id="2.40.10.10">
    <property type="entry name" value="Trypsin-like serine proteases"/>
    <property type="match status" value="3"/>
</dbReference>
<dbReference type="InterPro" id="IPR023415">
    <property type="entry name" value="LDLR_class-A_CS"/>
</dbReference>
<evidence type="ECO:0000256" key="2">
    <source>
        <dbReference type="ARBA" id="ARBA00022670"/>
    </source>
</evidence>
<dbReference type="InterPro" id="IPR009003">
    <property type="entry name" value="Peptidase_S1_PA"/>
</dbReference>
<dbReference type="Pfam" id="PF00057">
    <property type="entry name" value="Ldl_recept_a"/>
    <property type="match status" value="1"/>
</dbReference>
<dbReference type="PROSITE" id="PS50068">
    <property type="entry name" value="LDLRA_2"/>
    <property type="match status" value="2"/>
</dbReference>
<evidence type="ECO:0000256" key="7">
    <source>
        <dbReference type="ARBA" id="ARBA00022989"/>
    </source>
</evidence>
<evidence type="ECO:0000256" key="12">
    <source>
        <dbReference type="SAM" id="Phobius"/>
    </source>
</evidence>
<keyword evidence="3 12" id="KW-0812">Transmembrane</keyword>
<dbReference type="InterPro" id="IPR033116">
    <property type="entry name" value="TRYPSIN_SER"/>
</dbReference>
<dbReference type="Gene3D" id="4.10.400.10">
    <property type="entry name" value="Low-density Lipoprotein Receptor"/>
    <property type="match status" value="2"/>
</dbReference>
<dbReference type="RefSeq" id="XP_014004183.1">
    <property type="nucleotide sequence ID" value="XM_014148708.2"/>
</dbReference>
<evidence type="ECO:0000256" key="11">
    <source>
        <dbReference type="RuleBase" id="RU363034"/>
    </source>
</evidence>
<keyword evidence="15" id="KW-1185">Reference proteome</keyword>
<gene>
    <name evidence="16" type="primary">tmprss9</name>
</gene>
<dbReference type="SMART" id="SM00192">
    <property type="entry name" value="LDLa"/>
    <property type="match status" value="2"/>
</dbReference>
<dbReference type="Proteomes" id="UP001652741">
    <property type="component" value="Chromosome ssa16"/>
</dbReference>
<comment type="subcellular location">
    <subcellularLocation>
        <location evidence="1">Membrane</location>
        <topology evidence="1">Single-pass type II membrane protein</topology>
    </subcellularLocation>
</comment>
<keyword evidence="8 12" id="KW-0472">Membrane</keyword>
<dbReference type="InterPro" id="IPR036364">
    <property type="entry name" value="SEA_dom_sf"/>
</dbReference>
<evidence type="ECO:0000256" key="6">
    <source>
        <dbReference type="ARBA" id="ARBA00022968"/>
    </source>
</evidence>
<sequence>MELKKDHEWPPGESAPTPPNSVCCRNITLAFILVLFIGVFVGLLVAYLVEEEHYFMETVELKGLKYGPDLQDESSAFSIVLTSTLKTKIKNIFIASSIAHHYIDCNIVTYGNINGNVMATYRLVFSVSKVQQYSDNFIQDLLRVGLNALFHGKSIEVPKFGEINTIVLLGASGKSFYNIGDDMASCPDNTFTCDNGECVTKVNAECDFIPDCADGSDEAYCSCGTRPAMGSRIVGGVDARPGELPWQVSLRLHGRHNCGASIINSHWLVTAAHCFEKDNDPKEWTALVGASLVSGEESEAISVNIKSVFVSPDYNPMTTDNDVTMLELETPLTFSPYIQPVCLPSSSHVFSPGRNCVVSGWGALNQHSFDTPPSLQKAVVNIIDSKVCNKSSVYRGSVTDNMMCAGFLQGKVDSCQGDSGGPLVCEEAPGRFFLAGVVSWGVGCAQINRPGVYSRVTRLRNWILSHTNPGMVHYPAHTPPMVPVTTPTVSPISKTMVAAPLLHAVNCSENFKCRAGECVSKMNPECDGVIDCSNKADEKNCDLSAAFDTVDHQILIATLSGLGVLGSAHSWIASYLAGCSNQAGFPDCGMRPAVGSQRIVGGLTARRGEWPWIGSLQYQRLHRCGATLIHSKWLLTAAHCFKGNSNPVAWSVSLGSVLRSGVGALVIPIQRTILHPGFNSTNMDYDVALLELAVPAPRSYTIQLVCLPSPVHNFLKNTECYITGWGSMREGGSLTNLLQKADVNIIEQSDCQQAYGNSLTPSMMCAGYMEGGKDTCLGDSGGPLTCREFSGQWFVAGVTSWGHGCGRTAFPGVYMRVTAIREWISNYLHF</sequence>
<keyword evidence="6" id="KW-0735">Signal-anchor</keyword>
<dbReference type="KEGG" id="sasa:106573563"/>
<proteinExistence type="predicted"/>
<dbReference type="GO" id="GO:0016020">
    <property type="term" value="C:membrane"/>
    <property type="evidence" value="ECO:0007669"/>
    <property type="project" value="UniProtKB-SubCell"/>
</dbReference>
<name>A0A1S3MLT6_SALSA</name>
<reference evidence="16" key="1">
    <citation type="submission" date="2025-08" db="UniProtKB">
        <authorList>
            <consortium name="RefSeq"/>
        </authorList>
    </citation>
    <scope>IDENTIFICATION</scope>
</reference>
<organism evidence="15 16">
    <name type="scientific">Salmo salar</name>
    <name type="common">Atlantic salmon</name>
    <dbReference type="NCBI Taxonomy" id="8030"/>
    <lineage>
        <taxon>Eukaryota</taxon>
        <taxon>Metazoa</taxon>
        <taxon>Chordata</taxon>
        <taxon>Craniata</taxon>
        <taxon>Vertebrata</taxon>
        <taxon>Euteleostomi</taxon>
        <taxon>Actinopterygii</taxon>
        <taxon>Neopterygii</taxon>
        <taxon>Teleostei</taxon>
        <taxon>Protacanthopterygii</taxon>
        <taxon>Salmoniformes</taxon>
        <taxon>Salmonidae</taxon>
        <taxon>Salmoninae</taxon>
        <taxon>Salmo</taxon>
    </lineage>
</organism>
<evidence type="ECO:0000256" key="10">
    <source>
        <dbReference type="PROSITE-ProRule" id="PRU00124"/>
    </source>
</evidence>
<feature type="domain" description="Peptidase S1" evidence="14">
    <location>
        <begin position="233"/>
        <end position="468"/>
    </location>
</feature>
<dbReference type="PROSITE" id="PS50024">
    <property type="entry name" value="SEA"/>
    <property type="match status" value="1"/>
</dbReference>
<evidence type="ECO:0000256" key="4">
    <source>
        <dbReference type="ARBA" id="ARBA00022801"/>
    </source>
</evidence>
<dbReference type="InterPro" id="IPR001314">
    <property type="entry name" value="Peptidase_S1A"/>
</dbReference>
<dbReference type="CDD" id="cd00112">
    <property type="entry name" value="LDLa"/>
    <property type="match status" value="2"/>
</dbReference>
<dbReference type="PROSITE" id="PS01209">
    <property type="entry name" value="LDLRA_1"/>
    <property type="match status" value="1"/>
</dbReference>
<evidence type="ECO:0000313" key="15">
    <source>
        <dbReference type="Proteomes" id="UP001652741"/>
    </source>
</evidence>
<dbReference type="Gene3D" id="3.30.70.960">
    <property type="entry name" value="SEA domain"/>
    <property type="match status" value="1"/>
</dbReference>
<dbReference type="InterPro" id="IPR018114">
    <property type="entry name" value="TRYPSIN_HIS"/>
</dbReference>
<evidence type="ECO:0000313" key="16">
    <source>
        <dbReference type="RefSeq" id="XP_014004183.1"/>
    </source>
</evidence>
<evidence type="ECO:0000259" key="14">
    <source>
        <dbReference type="PROSITE" id="PS50240"/>
    </source>
</evidence>
<evidence type="ECO:0000259" key="13">
    <source>
        <dbReference type="PROSITE" id="PS50024"/>
    </source>
</evidence>
<evidence type="ECO:0000256" key="9">
    <source>
        <dbReference type="ARBA" id="ARBA00023157"/>
    </source>
</evidence>
<keyword evidence="2 11" id="KW-0645">Protease</keyword>
<keyword evidence="9 10" id="KW-1015">Disulfide bond</keyword>
<dbReference type="GO" id="GO:0006508">
    <property type="term" value="P:proteolysis"/>
    <property type="evidence" value="ECO:0007669"/>
    <property type="project" value="UniProtKB-KW"/>
</dbReference>
<dbReference type="PANTHER" id="PTHR24252">
    <property type="entry name" value="ACROSIN-RELATED"/>
    <property type="match status" value="1"/>
</dbReference>
<feature type="domain" description="SEA" evidence="13">
    <location>
        <begin position="51"/>
        <end position="172"/>
    </location>
</feature>
<dbReference type="SUPFAM" id="SSF50494">
    <property type="entry name" value="Trypsin-like serine proteases"/>
    <property type="match status" value="2"/>
</dbReference>
<feature type="disulfide bond" evidence="10">
    <location>
        <begin position="186"/>
        <end position="198"/>
    </location>
</feature>
<evidence type="ECO:0000256" key="1">
    <source>
        <dbReference type="ARBA" id="ARBA00004606"/>
    </source>
</evidence>
<dbReference type="GO" id="GO:0004252">
    <property type="term" value="F:serine-type endopeptidase activity"/>
    <property type="evidence" value="ECO:0007669"/>
    <property type="project" value="InterPro"/>
</dbReference>
<dbReference type="Pfam" id="PF01390">
    <property type="entry name" value="SEA"/>
    <property type="match status" value="1"/>
</dbReference>
<feature type="transmembrane region" description="Helical" evidence="12">
    <location>
        <begin position="27"/>
        <end position="49"/>
    </location>
</feature>
<feature type="disulfide bond" evidence="10">
    <location>
        <begin position="206"/>
        <end position="221"/>
    </location>
</feature>
<protein>
    <submittedName>
        <fullName evidence="16">Transmembrane protease serine 9 isoform X1</fullName>
    </submittedName>
</protein>
<keyword evidence="5 11" id="KW-0720">Serine protease</keyword>
<dbReference type="GeneID" id="106573563"/>
<dbReference type="InterPro" id="IPR000082">
    <property type="entry name" value="SEA_dom"/>
</dbReference>
<dbReference type="InterPro" id="IPR036055">
    <property type="entry name" value="LDL_receptor-like_sf"/>
</dbReference>
<dbReference type="PANTHER" id="PTHR24252:SF26">
    <property type="entry name" value="TRANSMEMBRANE SERINE PROTEASE 9"/>
    <property type="match status" value="1"/>
</dbReference>